<dbReference type="GO" id="GO:0044550">
    <property type="term" value="P:secondary metabolite biosynthetic process"/>
    <property type="evidence" value="ECO:0007669"/>
    <property type="project" value="TreeGrafter"/>
</dbReference>
<dbReference type="PANTHER" id="PTHR11552:SF115">
    <property type="entry name" value="DEHYDROGENASE XPTC-RELATED"/>
    <property type="match status" value="1"/>
</dbReference>
<feature type="domain" description="Glucose-methanol-choline oxidoreductase N-terminal" evidence="5">
    <location>
        <begin position="111"/>
        <end position="134"/>
    </location>
</feature>
<evidence type="ECO:0000313" key="7">
    <source>
        <dbReference type="EMBL" id="USP75147.1"/>
    </source>
</evidence>
<dbReference type="PIRSF" id="PIRSF000137">
    <property type="entry name" value="Alcohol_oxidase"/>
    <property type="match status" value="1"/>
</dbReference>
<dbReference type="GO" id="GO:0050660">
    <property type="term" value="F:flavin adenine dinucleotide binding"/>
    <property type="evidence" value="ECO:0007669"/>
    <property type="project" value="InterPro"/>
</dbReference>
<feature type="active site" description="Proton donor" evidence="2">
    <location>
        <position position="518"/>
    </location>
</feature>
<dbReference type="PANTHER" id="PTHR11552">
    <property type="entry name" value="GLUCOSE-METHANOL-CHOLINE GMC OXIDOREDUCTASE"/>
    <property type="match status" value="1"/>
</dbReference>
<dbReference type="InterPro" id="IPR007867">
    <property type="entry name" value="GMC_OxRtase_C"/>
</dbReference>
<dbReference type="Proteomes" id="UP001056012">
    <property type="component" value="Chromosome 2"/>
</dbReference>
<dbReference type="Pfam" id="PF00732">
    <property type="entry name" value="GMC_oxred_N"/>
    <property type="match status" value="1"/>
</dbReference>
<dbReference type="Gene3D" id="3.30.560.10">
    <property type="entry name" value="Glucose Oxidase, domain 3"/>
    <property type="match status" value="1"/>
</dbReference>
<sequence length="586" mass="63548">MISNAYSVVTALLSSATALPKNGGRADTRLTDNTWDYVIVAGGATGLVVANRLTEDSNKTVLVIEAGAADDNPNIRMPYAASHPVNTSHLWGFKSEPEPEIGDRTFDAKAARVLGGGSIVNGLMYDRAAAADYDAWEALENKGWGWEGLFPFTKKSTEFIEPSKETTEEFEITWDSEVGDNGDAYGTAWFPNSMNPLTGERSHARNSYYEPVSQRSNLNVVLETLATEIVFDGDNLTATGVKTTDKTNSTSIVYARKEVILAAGALNTPKLLQLSGIGPQSVLEAAGIPVKLSHDDVGANFQDHPYTNLLFNVSNMSKPNPTFWNDPAFNASAWAQYQANKTGPLIMARGNSLAFIPLQDIDPEQYSLIAESVLSPSNEAYLPPLYQHSQKLLRGFSTQRDILATLYSSKKSAVAEFPITSSPAVQIIDLEKPISRGTVTINPDNPHGAPRVFYNDFSNSIDKTVLASCVRYIRKLLSQPNLSKFSLVETSPGLEYTTDEAILEKAIKSRSLWPTLSHSSGTCAMMPEEMGGCVSDELLFYGVERLSVVDASIIPLVPAQHLQATMYAVGEKAASIIQQRGGEEGG</sequence>
<comment type="cofactor">
    <cofactor evidence="3">
        <name>FAD</name>
        <dbReference type="ChEBI" id="CHEBI:57692"/>
    </cofactor>
</comment>
<dbReference type="InterPro" id="IPR000172">
    <property type="entry name" value="GMC_OxRdtase_N"/>
</dbReference>
<dbReference type="SUPFAM" id="SSF51905">
    <property type="entry name" value="FAD/NAD(P)-binding domain"/>
    <property type="match status" value="1"/>
</dbReference>
<dbReference type="Pfam" id="PF05199">
    <property type="entry name" value="GMC_oxred_C"/>
    <property type="match status" value="1"/>
</dbReference>
<evidence type="ECO:0000256" key="2">
    <source>
        <dbReference type="PIRSR" id="PIRSR000137-1"/>
    </source>
</evidence>
<comment type="similarity">
    <text evidence="1 4">Belongs to the GMC oxidoreductase family.</text>
</comment>
<dbReference type="AlphaFoldDB" id="A0A9Q8Z2S7"/>
<gene>
    <name evidence="7" type="ORF">yc1106_02421</name>
</gene>
<evidence type="ECO:0000256" key="3">
    <source>
        <dbReference type="PIRSR" id="PIRSR000137-2"/>
    </source>
</evidence>
<dbReference type="PROSITE" id="PS00623">
    <property type="entry name" value="GMC_OXRED_1"/>
    <property type="match status" value="1"/>
</dbReference>
<dbReference type="EMBL" id="CP089275">
    <property type="protein sequence ID" value="USP75147.1"/>
    <property type="molecule type" value="Genomic_DNA"/>
</dbReference>
<feature type="active site" description="Proton acceptor" evidence="2">
    <location>
        <position position="561"/>
    </location>
</feature>
<evidence type="ECO:0000256" key="1">
    <source>
        <dbReference type="ARBA" id="ARBA00010790"/>
    </source>
</evidence>
<evidence type="ECO:0000256" key="4">
    <source>
        <dbReference type="RuleBase" id="RU003968"/>
    </source>
</evidence>
<organism evidence="7 8">
    <name type="scientific">Curvularia clavata</name>
    <dbReference type="NCBI Taxonomy" id="95742"/>
    <lineage>
        <taxon>Eukaryota</taxon>
        <taxon>Fungi</taxon>
        <taxon>Dikarya</taxon>
        <taxon>Ascomycota</taxon>
        <taxon>Pezizomycotina</taxon>
        <taxon>Dothideomycetes</taxon>
        <taxon>Pleosporomycetidae</taxon>
        <taxon>Pleosporales</taxon>
        <taxon>Pleosporineae</taxon>
        <taxon>Pleosporaceae</taxon>
        <taxon>Curvularia</taxon>
    </lineage>
</organism>
<reference evidence="7" key="1">
    <citation type="submission" date="2021-12" db="EMBL/GenBank/DDBJ databases">
        <title>Curvularia clavata genome.</title>
        <authorList>
            <person name="Cao Y."/>
        </authorList>
    </citation>
    <scope>NUCLEOTIDE SEQUENCE</scope>
    <source>
        <strain evidence="7">Yc1106</strain>
    </source>
</reference>
<feature type="domain" description="Glucose-methanol-choline oxidoreductase N-terminal" evidence="6">
    <location>
        <begin position="264"/>
        <end position="278"/>
    </location>
</feature>
<dbReference type="Gene3D" id="3.50.50.60">
    <property type="entry name" value="FAD/NAD(P)-binding domain"/>
    <property type="match status" value="2"/>
</dbReference>
<evidence type="ECO:0000313" key="8">
    <source>
        <dbReference type="Proteomes" id="UP001056012"/>
    </source>
</evidence>
<feature type="binding site" evidence="3">
    <location>
        <position position="113"/>
    </location>
    <ligand>
        <name>FAD</name>
        <dbReference type="ChEBI" id="CHEBI:57692"/>
    </ligand>
</feature>
<dbReference type="SUPFAM" id="SSF54373">
    <property type="entry name" value="FAD-linked reductases, C-terminal domain"/>
    <property type="match status" value="1"/>
</dbReference>
<keyword evidence="8" id="KW-1185">Reference proteome</keyword>
<protein>
    <recommendedName>
        <fullName evidence="5 6">Glucose-methanol-choline oxidoreductase N-terminal domain-containing protein</fullName>
    </recommendedName>
</protein>
<accession>A0A9Q8Z2S7</accession>
<dbReference type="InterPro" id="IPR012132">
    <property type="entry name" value="GMC_OxRdtase"/>
</dbReference>
<dbReference type="OrthoDB" id="269227at2759"/>
<keyword evidence="4" id="KW-0285">Flavoprotein</keyword>
<proteinExistence type="inferred from homology"/>
<name>A0A9Q8Z2S7_CURCL</name>
<dbReference type="InterPro" id="IPR036188">
    <property type="entry name" value="FAD/NAD-bd_sf"/>
</dbReference>
<dbReference type="GO" id="GO:0016614">
    <property type="term" value="F:oxidoreductase activity, acting on CH-OH group of donors"/>
    <property type="evidence" value="ECO:0007669"/>
    <property type="project" value="InterPro"/>
</dbReference>
<dbReference type="PROSITE" id="PS00624">
    <property type="entry name" value="GMC_OXRED_2"/>
    <property type="match status" value="1"/>
</dbReference>
<evidence type="ECO:0000259" key="5">
    <source>
        <dbReference type="PROSITE" id="PS00623"/>
    </source>
</evidence>
<keyword evidence="3 4" id="KW-0274">FAD</keyword>
<dbReference type="VEuPathDB" id="FungiDB:yc1106_02421"/>
<evidence type="ECO:0000259" key="6">
    <source>
        <dbReference type="PROSITE" id="PS00624"/>
    </source>
</evidence>